<dbReference type="Proteomes" id="UP000238042">
    <property type="component" value="Unassembled WGS sequence"/>
</dbReference>
<organism evidence="1 2">
    <name type="scientific">Apibacter adventoris</name>
    <dbReference type="NCBI Taxonomy" id="1679466"/>
    <lineage>
        <taxon>Bacteria</taxon>
        <taxon>Pseudomonadati</taxon>
        <taxon>Bacteroidota</taxon>
        <taxon>Flavobacteriia</taxon>
        <taxon>Flavobacteriales</taxon>
        <taxon>Weeksellaceae</taxon>
        <taxon>Apibacter</taxon>
    </lineage>
</organism>
<dbReference type="EMBL" id="PSZM01000001">
    <property type="protein sequence ID" value="PQL95391.1"/>
    <property type="molecule type" value="Genomic_DNA"/>
</dbReference>
<proteinExistence type="predicted"/>
<accession>A0A2S8AG87</accession>
<dbReference type="RefSeq" id="WP_105245365.1">
    <property type="nucleotide sequence ID" value="NZ_PSZM01000001.1"/>
</dbReference>
<evidence type="ECO:0008006" key="3">
    <source>
        <dbReference type="Google" id="ProtNLM"/>
    </source>
</evidence>
<evidence type="ECO:0000313" key="2">
    <source>
        <dbReference type="Proteomes" id="UP000238042"/>
    </source>
</evidence>
<reference evidence="1 2" key="1">
    <citation type="submission" date="2018-02" db="EMBL/GenBank/DDBJ databases">
        <title>Genome sequences of Apibacter spp., gut symbionts of Asian honey bees.</title>
        <authorList>
            <person name="Kwong W.K."/>
            <person name="Steele M.I."/>
            <person name="Moran N.A."/>
        </authorList>
    </citation>
    <scope>NUCLEOTIDE SEQUENCE [LARGE SCALE GENOMIC DNA]</scope>
    <source>
        <strain evidence="2">wkB301</strain>
    </source>
</reference>
<protein>
    <recommendedName>
        <fullName evidence="3">DUF4034 domain-containing protein</fullName>
    </recommendedName>
</protein>
<dbReference type="OrthoDB" id="56388at2"/>
<name>A0A2S8AG87_9FLAO</name>
<keyword evidence="2" id="KW-1185">Reference proteome</keyword>
<comment type="caution">
    <text evidence="1">The sequence shown here is derived from an EMBL/GenBank/DDBJ whole genome shotgun (WGS) entry which is preliminary data.</text>
</comment>
<gene>
    <name evidence="1" type="ORF">C4S77_00910</name>
</gene>
<dbReference type="AlphaFoldDB" id="A0A2S8AG87"/>
<sequence>MNYNLELQKLELKLETITAVEDRINILKQAIQLADSNQDVEWGFDFRLRLISEEVCTSHCVESFSAFSWILDAYDKNPDIFDESEFLWEYKWMAKASYCNANISKEQIENIIEDLKSRMLKNGYSLRGYYSIVIAWKQFLGLHEEVDKYIQLREKEQRDDMSHCPACELDTKVGEELRKGNIEEALMMANDLINKKLTCAHMPFATFCNFAYYLNIKKDERASLFFEKAMEELNKMDETDSSILISISLLIHYLIDNDEKRAFSFYEKYSTWELDADDYLKFIFSKNILPLFRKGTKKDLQINVQHPLFLESGEYELSELYNYYYKQAKLLSEKFDTRNQNSHFSELLESAIIK</sequence>
<evidence type="ECO:0000313" key="1">
    <source>
        <dbReference type="EMBL" id="PQL95391.1"/>
    </source>
</evidence>